<accession>A0A9Q8SCK5</accession>
<evidence type="ECO:0000313" key="2">
    <source>
        <dbReference type="EMBL" id="UQC74441.1"/>
    </source>
</evidence>
<evidence type="ECO:0000313" key="3">
    <source>
        <dbReference type="Proteomes" id="UP000830671"/>
    </source>
</evidence>
<evidence type="ECO:0000256" key="1">
    <source>
        <dbReference type="SAM" id="MobiDB-lite"/>
    </source>
</evidence>
<proteinExistence type="predicted"/>
<name>A0A9Q8SCK5_9PEZI</name>
<keyword evidence="3" id="KW-1185">Reference proteome</keyword>
<feature type="region of interest" description="Disordered" evidence="1">
    <location>
        <begin position="80"/>
        <end position="101"/>
    </location>
</feature>
<dbReference type="AlphaFoldDB" id="A0A9Q8SCK5"/>
<dbReference type="Proteomes" id="UP000830671">
    <property type="component" value="Chromosome 1"/>
</dbReference>
<dbReference type="GeneID" id="73335144"/>
<dbReference type="EMBL" id="CP019471">
    <property type="protein sequence ID" value="UQC74441.1"/>
    <property type="molecule type" value="Genomic_DNA"/>
</dbReference>
<sequence length="101" mass="11386">MRIGSRETHCVQTVEKMDTTSNCAVVNGYEIRGSLDFSQRSHDSRIEYANADRTERLQSFLADKGPGTVMPCMTASSERSLVKHRAKASQKINETMAKFER</sequence>
<gene>
    <name evidence="2" type="ORF">CLUP02_01092</name>
</gene>
<reference evidence="2" key="1">
    <citation type="journal article" date="2021" name="Mol. Plant Microbe Interact.">
        <title>Complete Genome Sequence of the Plant-Pathogenic Fungus Colletotrichum lupini.</title>
        <authorList>
            <person name="Baroncelli R."/>
            <person name="Pensec F."/>
            <person name="Da Lio D."/>
            <person name="Boufleur T."/>
            <person name="Vicente I."/>
            <person name="Sarrocco S."/>
            <person name="Picot A."/>
            <person name="Baraldi E."/>
            <person name="Sukno S."/>
            <person name="Thon M."/>
            <person name="Le Floch G."/>
        </authorList>
    </citation>
    <scope>NUCLEOTIDE SEQUENCE</scope>
    <source>
        <strain evidence="2">IMI 504893</strain>
    </source>
</reference>
<dbReference type="RefSeq" id="XP_049136091.1">
    <property type="nucleotide sequence ID" value="XM_049280134.1"/>
</dbReference>
<organism evidence="2 3">
    <name type="scientific">Colletotrichum lupini</name>
    <dbReference type="NCBI Taxonomy" id="145971"/>
    <lineage>
        <taxon>Eukaryota</taxon>
        <taxon>Fungi</taxon>
        <taxon>Dikarya</taxon>
        <taxon>Ascomycota</taxon>
        <taxon>Pezizomycotina</taxon>
        <taxon>Sordariomycetes</taxon>
        <taxon>Hypocreomycetidae</taxon>
        <taxon>Glomerellales</taxon>
        <taxon>Glomerellaceae</taxon>
        <taxon>Colletotrichum</taxon>
        <taxon>Colletotrichum acutatum species complex</taxon>
    </lineage>
</organism>
<dbReference type="KEGG" id="clup:CLUP02_01092"/>
<protein>
    <submittedName>
        <fullName evidence="2">Uncharacterized protein</fullName>
    </submittedName>
</protein>